<evidence type="ECO:0008006" key="6">
    <source>
        <dbReference type="Google" id="ProtNLM"/>
    </source>
</evidence>
<keyword evidence="5" id="KW-1185">Reference proteome</keyword>
<evidence type="ECO:0000313" key="4">
    <source>
        <dbReference type="EMBL" id="CAF1608887.1"/>
    </source>
</evidence>
<dbReference type="SUPFAM" id="SSF54495">
    <property type="entry name" value="UBC-like"/>
    <property type="match status" value="1"/>
</dbReference>
<dbReference type="OrthoDB" id="10050313at2759"/>
<dbReference type="SMART" id="SM00212">
    <property type="entry name" value="UBCc"/>
    <property type="match status" value="1"/>
</dbReference>
<dbReference type="Pfam" id="PF00179">
    <property type="entry name" value="UQ_con"/>
    <property type="match status" value="1"/>
</dbReference>
<evidence type="ECO:0000259" key="1">
    <source>
        <dbReference type="PROSITE" id="PS50127"/>
    </source>
</evidence>
<comment type="caution">
    <text evidence="4">The sequence shown here is derived from an EMBL/GenBank/DDBJ whole genome shotgun (WGS) entry which is preliminary data.</text>
</comment>
<name>A0A816BJ01_ADIRI</name>
<feature type="domain" description="UBC core" evidence="1">
    <location>
        <begin position="218"/>
        <end position="393"/>
    </location>
</feature>
<dbReference type="AlphaFoldDB" id="A0A816BJ01"/>
<sequence>MSDQSTLPMSLEYLPVEIFTEIFTFLSSSELFKTFSNLNSRINSIIQSMITVSHVLKYDDTDAINYVHSFPASIVRLVLIHAKTVDFTSLINLRSLTLKYGTLAQLNNIRPQYFPKLEILHLYSVFHTPDQSNKRTVNDLFQVILSNGFPQLRMCTAVRLGHFEYNETWTGSPILRYLHLNMKTADDHQKLLLLCPNLKPFTGAGSTLINLSKKTGGLLQKRLQMELKKIEQLEAENKFILDCFPGFSLRCGEPLPRFNGTAATTRRHAKDAIVIQGRILPQTEPYCHASFLIEITLSSAYPFQLPETVFCNPIYHPNIDNDGYSCCCFQHSLPGESWAPSVTLATLIEAVTRTIDTIPSYRRSLNRALAEEFKNNPQEFDDNALNCTLAYGRPRY</sequence>
<accession>A0A816BJ01</accession>
<evidence type="ECO:0000313" key="3">
    <source>
        <dbReference type="EMBL" id="CAF1279728.1"/>
    </source>
</evidence>
<reference evidence="4" key="1">
    <citation type="submission" date="2021-02" db="EMBL/GenBank/DDBJ databases">
        <authorList>
            <person name="Nowell W R."/>
        </authorList>
    </citation>
    <scope>NUCLEOTIDE SEQUENCE</scope>
</reference>
<protein>
    <recommendedName>
        <fullName evidence="6">UBC core domain-containing protein</fullName>
    </recommendedName>
</protein>
<evidence type="ECO:0000259" key="2">
    <source>
        <dbReference type="PROSITE" id="PS50181"/>
    </source>
</evidence>
<feature type="domain" description="F-box" evidence="2">
    <location>
        <begin position="8"/>
        <end position="55"/>
    </location>
</feature>
<dbReference type="InterPro" id="IPR001810">
    <property type="entry name" value="F-box_dom"/>
</dbReference>
<organism evidence="4 5">
    <name type="scientific">Adineta ricciae</name>
    <name type="common">Rotifer</name>
    <dbReference type="NCBI Taxonomy" id="249248"/>
    <lineage>
        <taxon>Eukaryota</taxon>
        <taxon>Metazoa</taxon>
        <taxon>Spiralia</taxon>
        <taxon>Gnathifera</taxon>
        <taxon>Rotifera</taxon>
        <taxon>Eurotatoria</taxon>
        <taxon>Bdelloidea</taxon>
        <taxon>Adinetida</taxon>
        <taxon>Adinetidae</taxon>
        <taxon>Adineta</taxon>
    </lineage>
</organism>
<dbReference type="PANTHER" id="PTHR24068">
    <property type="entry name" value="UBIQUITIN-CONJUGATING ENZYME E2"/>
    <property type="match status" value="1"/>
</dbReference>
<dbReference type="Proteomes" id="UP000663828">
    <property type="component" value="Unassembled WGS sequence"/>
</dbReference>
<dbReference type="PROSITE" id="PS50181">
    <property type="entry name" value="FBOX"/>
    <property type="match status" value="1"/>
</dbReference>
<dbReference type="EMBL" id="CAJNOJ010000199">
    <property type="protein sequence ID" value="CAF1279728.1"/>
    <property type="molecule type" value="Genomic_DNA"/>
</dbReference>
<dbReference type="EMBL" id="CAJNOR010007020">
    <property type="protein sequence ID" value="CAF1608887.1"/>
    <property type="molecule type" value="Genomic_DNA"/>
</dbReference>
<gene>
    <name evidence="3" type="ORF">EDS130_LOCUS29483</name>
    <name evidence="4" type="ORF">XAT740_LOCUS48648</name>
</gene>
<dbReference type="InterPro" id="IPR016135">
    <property type="entry name" value="UBQ-conjugating_enzyme/RWD"/>
</dbReference>
<dbReference type="Gene3D" id="3.10.110.10">
    <property type="entry name" value="Ubiquitin Conjugating Enzyme"/>
    <property type="match status" value="1"/>
</dbReference>
<proteinExistence type="predicted"/>
<dbReference type="Proteomes" id="UP000663852">
    <property type="component" value="Unassembled WGS sequence"/>
</dbReference>
<evidence type="ECO:0000313" key="5">
    <source>
        <dbReference type="Proteomes" id="UP000663828"/>
    </source>
</evidence>
<dbReference type="PROSITE" id="PS50127">
    <property type="entry name" value="UBC_2"/>
    <property type="match status" value="1"/>
</dbReference>
<dbReference type="InterPro" id="IPR000608">
    <property type="entry name" value="UBC"/>
</dbReference>